<dbReference type="Proteomes" id="UP000016933">
    <property type="component" value="Unassembled WGS sequence"/>
</dbReference>
<evidence type="ECO:0000256" key="1">
    <source>
        <dbReference type="SAM" id="MobiDB-lite"/>
    </source>
</evidence>
<feature type="domain" description="Cupin type-2" evidence="2">
    <location>
        <begin position="44"/>
        <end position="103"/>
    </location>
</feature>
<dbReference type="OMA" id="TLDWHKH"/>
<protein>
    <recommendedName>
        <fullName evidence="2">Cupin type-2 domain-containing protein</fullName>
    </recommendedName>
</protein>
<dbReference type="InterPro" id="IPR011051">
    <property type="entry name" value="RmlC_Cupin_sf"/>
</dbReference>
<dbReference type="AlphaFoldDB" id="N1PNQ3"/>
<dbReference type="InterPro" id="IPR013096">
    <property type="entry name" value="Cupin_2"/>
</dbReference>
<dbReference type="PANTHER" id="PTHR43698:SF1">
    <property type="entry name" value="BLL4564 PROTEIN"/>
    <property type="match status" value="1"/>
</dbReference>
<evidence type="ECO:0000259" key="2">
    <source>
        <dbReference type="Pfam" id="PF07883"/>
    </source>
</evidence>
<dbReference type="CDD" id="cd02233">
    <property type="entry name" value="cupin_HNL-like"/>
    <property type="match status" value="1"/>
</dbReference>
<dbReference type="InterPro" id="IPR047263">
    <property type="entry name" value="HNL-like_cupin"/>
</dbReference>
<accession>N1PNQ3</accession>
<dbReference type="eggNOG" id="ENOG502SGK2">
    <property type="taxonomic scope" value="Eukaryota"/>
</dbReference>
<gene>
    <name evidence="3" type="ORF">DOTSEDRAFT_71754</name>
</gene>
<proteinExistence type="predicted"/>
<reference evidence="3 4" key="2">
    <citation type="journal article" date="2012" name="PLoS Pathog.">
        <title>Diverse lifestyles and strategies of plant pathogenesis encoded in the genomes of eighteen Dothideomycetes fungi.</title>
        <authorList>
            <person name="Ohm R.A."/>
            <person name="Feau N."/>
            <person name="Henrissat B."/>
            <person name="Schoch C.L."/>
            <person name="Horwitz B.A."/>
            <person name="Barry K.W."/>
            <person name="Condon B.J."/>
            <person name="Copeland A.C."/>
            <person name="Dhillon B."/>
            <person name="Glaser F."/>
            <person name="Hesse C.N."/>
            <person name="Kosti I."/>
            <person name="LaButti K."/>
            <person name="Lindquist E.A."/>
            <person name="Lucas S."/>
            <person name="Salamov A.A."/>
            <person name="Bradshaw R.E."/>
            <person name="Ciuffetti L."/>
            <person name="Hamelin R.C."/>
            <person name="Kema G.H.J."/>
            <person name="Lawrence C."/>
            <person name="Scott J.A."/>
            <person name="Spatafora J.W."/>
            <person name="Turgeon B.G."/>
            <person name="de Wit P.J.G.M."/>
            <person name="Zhong S."/>
            <person name="Goodwin S.B."/>
            <person name="Grigoriev I.V."/>
        </authorList>
    </citation>
    <scope>NUCLEOTIDE SEQUENCE [LARGE SCALE GENOMIC DNA]</scope>
    <source>
        <strain evidence="4">NZE10 / CBS 128990</strain>
    </source>
</reference>
<feature type="region of interest" description="Disordered" evidence="1">
    <location>
        <begin position="1"/>
        <end position="26"/>
    </location>
</feature>
<evidence type="ECO:0000313" key="3">
    <source>
        <dbReference type="EMBL" id="EME44054.1"/>
    </source>
</evidence>
<evidence type="ECO:0000313" key="4">
    <source>
        <dbReference type="Proteomes" id="UP000016933"/>
    </source>
</evidence>
<keyword evidence="4" id="KW-1185">Reference proteome</keyword>
<feature type="compositionally biased region" description="Polar residues" evidence="1">
    <location>
        <begin position="16"/>
        <end position="26"/>
    </location>
</feature>
<dbReference type="OrthoDB" id="2096797at2759"/>
<name>N1PNQ3_DOTSN</name>
<dbReference type="EMBL" id="KB446539">
    <property type="protein sequence ID" value="EME44054.1"/>
    <property type="molecule type" value="Genomic_DNA"/>
</dbReference>
<dbReference type="PANTHER" id="PTHR43698">
    <property type="entry name" value="RIBD C-TERMINAL DOMAIN CONTAINING PROTEIN"/>
    <property type="match status" value="1"/>
</dbReference>
<dbReference type="Gene3D" id="2.60.120.10">
    <property type="entry name" value="Jelly Rolls"/>
    <property type="match status" value="1"/>
</dbReference>
<dbReference type="STRING" id="675120.N1PNQ3"/>
<reference evidence="4" key="1">
    <citation type="journal article" date="2012" name="PLoS Genet.">
        <title>The genomes of the fungal plant pathogens Cladosporium fulvum and Dothistroma septosporum reveal adaptation to different hosts and lifestyles but also signatures of common ancestry.</title>
        <authorList>
            <person name="de Wit P.J.G.M."/>
            <person name="van der Burgt A."/>
            <person name="Oekmen B."/>
            <person name="Stergiopoulos I."/>
            <person name="Abd-Elsalam K.A."/>
            <person name="Aerts A.L."/>
            <person name="Bahkali A.H."/>
            <person name="Beenen H.G."/>
            <person name="Chettri P."/>
            <person name="Cox M.P."/>
            <person name="Datema E."/>
            <person name="de Vries R.P."/>
            <person name="Dhillon B."/>
            <person name="Ganley A.R."/>
            <person name="Griffiths S.A."/>
            <person name="Guo Y."/>
            <person name="Hamelin R.C."/>
            <person name="Henrissat B."/>
            <person name="Kabir M.S."/>
            <person name="Jashni M.K."/>
            <person name="Kema G."/>
            <person name="Klaubauf S."/>
            <person name="Lapidus A."/>
            <person name="Levasseur A."/>
            <person name="Lindquist E."/>
            <person name="Mehrabi R."/>
            <person name="Ohm R.A."/>
            <person name="Owen T.J."/>
            <person name="Salamov A."/>
            <person name="Schwelm A."/>
            <person name="Schijlen E."/>
            <person name="Sun H."/>
            <person name="van den Burg H.A."/>
            <person name="van Ham R.C.H.J."/>
            <person name="Zhang S."/>
            <person name="Goodwin S.B."/>
            <person name="Grigoriev I.V."/>
            <person name="Collemare J."/>
            <person name="Bradshaw R.E."/>
        </authorList>
    </citation>
    <scope>NUCLEOTIDE SEQUENCE [LARGE SCALE GENOMIC DNA]</scope>
    <source>
        <strain evidence="4">NZE10 / CBS 128990</strain>
    </source>
</reference>
<dbReference type="HOGENOM" id="CLU_072993_3_0_1"/>
<dbReference type="SUPFAM" id="SSF51182">
    <property type="entry name" value="RmlC-like cupins"/>
    <property type="match status" value="1"/>
</dbReference>
<organism evidence="3 4">
    <name type="scientific">Dothistroma septosporum (strain NZE10 / CBS 128990)</name>
    <name type="common">Red band needle blight fungus</name>
    <name type="synonym">Mycosphaerella pini</name>
    <dbReference type="NCBI Taxonomy" id="675120"/>
    <lineage>
        <taxon>Eukaryota</taxon>
        <taxon>Fungi</taxon>
        <taxon>Dikarya</taxon>
        <taxon>Ascomycota</taxon>
        <taxon>Pezizomycotina</taxon>
        <taxon>Dothideomycetes</taxon>
        <taxon>Dothideomycetidae</taxon>
        <taxon>Mycosphaerellales</taxon>
        <taxon>Mycosphaerellaceae</taxon>
        <taxon>Dothistroma</taxon>
    </lineage>
</organism>
<sequence length="135" mass="14716">MASMQVVRSAHKPDTASKQPTETFSGTVHMDPIFNADDCMGNNVCFTPGARTFWHTHERGQILTVTIGSGLICSKGEKPRKLQVGDVVHIPGGTTHWHGGTSSTLMAHQAISLGKTSWHDEVKQEEYEEANKTAT</sequence>
<dbReference type="InterPro" id="IPR014710">
    <property type="entry name" value="RmlC-like_jellyroll"/>
</dbReference>
<dbReference type="Pfam" id="PF07883">
    <property type="entry name" value="Cupin_2"/>
    <property type="match status" value="1"/>
</dbReference>